<dbReference type="GO" id="GO:0005765">
    <property type="term" value="C:lysosomal membrane"/>
    <property type="evidence" value="ECO:0007669"/>
    <property type="project" value="TreeGrafter"/>
</dbReference>
<evidence type="ECO:0000313" key="2">
    <source>
        <dbReference type="WBParaSite" id="nRc.2.0.1.t05561-RA"/>
    </source>
</evidence>
<dbReference type="PANTHER" id="PTHR10698">
    <property type="entry name" value="V-TYPE PROTON ATPASE SUBUNIT H"/>
    <property type="match status" value="1"/>
</dbReference>
<dbReference type="InterPro" id="IPR004908">
    <property type="entry name" value="ATPase_V1-cplx_hsu"/>
</dbReference>
<name>A0A915HW46_ROMCU</name>
<dbReference type="GO" id="GO:0000221">
    <property type="term" value="C:vacuolar proton-transporting V-type ATPase, V1 domain"/>
    <property type="evidence" value="ECO:0007669"/>
    <property type="project" value="InterPro"/>
</dbReference>
<dbReference type="Pfam" id="PF03224">
    <property type="entry name" value="V-ATPase_H_N"/>
    <property type="match status" value="1"/>
</dbReference>
<dbReference type="SUPFAM" id="SSF48371">
    <property type="entry name" value="ARM repeat"/>
    <property type="match status" value="1"/>
</dbReference>
<organism evidence="1 2">
    <name type="scientific">Romanomermis culicivorax</name>
    <name type="common">Nematode worm</name>
    <dbReference type="NCBI Taxonomy" id="13658"/>
    <lineage>
        <taxon>Eukaryota</taxon>
        <taxon>Metazoa</taxon>
        <taxon>Ecdysozoa</taxon>
        <taxon>Nematoda</taxon>
        <taxon>Enoplea</taxon>
        <taxon>Dorylaimia</taxon>
        <taxon>Mermithida</taxon>
        <taxon>Mermithoidea</taxon>
        <taxon>Mermithidae</taxon>
        <taxon>Romanomermis</taxon>
    </lineage>
</organism>
<sequence length="195" mass="22927">MAMPKVASEKAILPPEKVQEIKEEIDRHAVDMITATSKLQMEAQEVRVNKPNWKSYLQGQMISNDDYNFITAYESVKKMEEKNFLLDKSRLQCAKTFISLMSNISKDQTVRYVLTLIDDMLLEDRSRCEIFWAYARKQKQSVWEPFILMLGRNDGFVLNQVSRIIAKLACWSQELMDGPDLMYYLNWLKDQLRII</sequence>
<reference evidence="2" key="1">
    <citation type="submission" date="2022-11" db="UniProtKB">
        <authorList>
            <consortium name="WormBaseParasite"/>
        </authorList>
    </citation>
    <scope>IDENTIFICATION</scope>
</reference>
<keyword evidence="1" id="KW-1185">Reference proteome</keyword>
<dbReference type="Gene3D" id="1.25.10.10">
    <property type="entry name" value="Leucine-rich Repeat Variant"/>
    <property type="match status" value="1"/>
</dbReference>
<dbReference type="OMA" id="CEIFWAY"/>
<dbReference type="Proteomes" id="UP000887565">
    <property type="component" value="Unplaced"/>
</dbReference>
<protein>
    <submittedName>
        <fullName evidence="2">V-type proton ATPase subunit H</fullName>
    </submittedName>
</protein>
<dbReference type="InterPro" id="IPR016024">
    <property type="entry name" value="ARM-type_fold"/>
</dbReference>
<proteinExistence type="predicted"/>
<dbReference type="GO" id="GO:0046961">
    <property type="term" value="F:proton-transporting ATPase activity, rotational mechanism"/>
    <property type="evidence" value="ECO:0007669"/>
    <property type="project" value="InterPro"/>
</dbReference>
<dbReference type="PANTHER" id="PTHR10698:SF0">
    <property type="entry name" value="V-TYPE PROTON ATPASE SUBUNIT H"/>
    <property type="match status" value="1"/>
</dbReference>
<evidence type="ECO:0000313" key="1">
    <source>
        <dbReference type="Proteomes" id="UP000887565"/>
    </source>
</evidence>
<dbReference type="InterPro" id="IPR011989">
    <property type="entry name" value="ARM-like"/>
</dbReference>
<accession>A0A915HW46</accession>
<dbReference type="AlphaFoldDB" id="A0A915HW46"/>
<dbReference type="WBParaSite" id="nRc.2.0.1.t05561-RA">
    <property type="protein sequence ID" value="nRc.2.0.1.t05561-RA"/>
    <property type="gene ID" value="nRc.2.0.1.g05561"/>
</dbReference>